<evidence type="ECO:0000259" key="3">
    <source>
        <dbReference type="PROSITE" id="PS51309"/>
    </source>
</evidence>
<dbReference type="InterPro" id="IPR000504">
    <property type="entry name" value="RRM_dom"/>
</dbReference>
<dbReference type="Proteomes" id="UP000326759">
    <property type="component" value="Unassembled WGS sequence"/>
</dbReference>
<sequence>MKYMQFHSVNFLESVLLCRNKITRESLGYGYLTFKKAASARKAFNKYNNKIWFGRLLILRPAEGFTQSVGTDTVLVEYSESLTGFVFTEHSIKETNTSTEESVTQVLVSMEEATTYDHPSLKFASTTQFTSAETMLAVANIASNEGEINIVDYIFPRVKEMYPEFVGRITGVLLGMNMDYKDQLKLMSDQSFFKRKVDEAMSSLSASAGQSTSKVLLDIKKEETSKTILDIKKEEICGALLNIKKEETCGALLNIKKEEPFGALLNIKKEETCGVLLEIKKETI</sequence>
<comment type="similarity">
    <text evidence="1">Belongs to the polyadenylate-binding protein type-1 family.</text>
</comment>
<dbReference type="Gene3D" id="3.30.70.330">
    <property type="match status" value="1"/>
</dbReference>
<dbReference type="InterPro" id="IPR036053">
    <property type="entry name" value="PABP-dom"/>
</dbReference>
<name>A0A5N5SX23_9CRUS</name>
<evidence type="ECO:0000313" key="4">
    <source>
        <dbReference type="EMBL" id="KAB7497220.1"/>
    </source>
</evidence>
<evidence type="ECO:0000313" key="5">
    <source>
        <dbReference type="Proteomes" id="UP000326759"/>
    </source>
</evidence>
<organism evidence="4 5">
    <name type="scientific">Armadillidium nasatum</name>
    <dbReference type="NCBI Taxonomy" id="96803"/>
    <lineage>
        <taxon>Eukaryota</taxon>
        <taxon>Metazoa</taxon>
        <taxon>Ecdysozoa</taxon>
        <taxon>Arthropoda</taxon>
        <taxon>Crustacea</taxon>
        <taxon>Multicrustacea</taxon>
        <taxon>Malacostraca</taxon>
        <taxon>Eumalacostraca</taxon>
        <taxon>Peracarida</taxon>
        <taxon>Isopoda</taxon>
        <taxon>Oniscidea</taxon>
        <taxon>Crinocheta</taxon>
        <taxon>Armadillidiidae</taxon>
        <taxon>Armadillidium</taxon>
    </lineage>
</organism>
<proteinExistence type="inferred from homology"/>
<keyword evidence="5" id="KW-1185">Reference proteome</keyword>
<dbReference type="InterPro" id="IPR012677">
    <property type="entry name" value="Nucleotide-bd_a/b_plait_sf"/>
</dbReference>
<dbReference type="SMART" id="SM00517">
    <property type="entry name" value="PolyA"/>
    <property type="match status" value="1"/>
</dbReference>
<dbReference type="GO" id="GO:0003723">
    <property type="term" value="F:RNA binding"/>
    <property type="evidence" value="ECO:0007669"/>
    <property type="project" value="UniProtKB-KW"/>
</dbReference>
<comment type="caution">
    <text evidence="4">The sequence shown here is derived from an EMBL/GenBank/DDBJ whole genome shotgun (WGS) entry which is preliminary data.</text>
</comment>
<reference evidence="4 5" key="1">
    <citation type="journal article" date="2019" name="PLoS Biol.">
        <title>Sex chromosomes control vertical transmission of feminizing Wolbachia symbionts in an isopod.</title>
        <authorList>
            <person name="Becking T."/>
            <person name="Chebbi M.A."/>
            <person name="Giraud I."/>
            <person name="Moumen B."/>
            <person name="Laverre T."/>
            <person name="Caubet Y."/>
            <person name="Peccoud J."/>
            <person name="Gilbert C."/>
            <person name="Cordaux R."/>
        </authorList>
    </citation>
    <scope>NUCLEOTIDE SEQUENCE [LARGE SCALE GENOMIC DNA]</scope>
    <source>
        <strain evidence="4">ANa2</strain>
        <tissue evidence="4">Whole body excluding digestive tract and cuticle</tissue>
    </source>
</reference>
<dbReference type="OrthoDB" id="1749473at2759"/>
<protein>
    <recommendedName>
        <fullName evidence="3">PABC domain-containing protein</fullName>
    </recommendedName>
</protein>
<dbReference type="Pfam" id="PF00076">
    <property type="entry name" value="RRM_1"/>
    <property type="match status" value="1"/>
</dbReference>
<evidence type="ECO:0000256" key="2">
    <source>
        <dbReference type="ARBA" id="ARBA00022884"/>
    </source>
</evidence>
<dbReference type="SUPFAM" id="SSF63570">
    <property type="entry name" value="PABC (PABP) domain"/>
    <property type="match status" value="1"/>
</dbReference>
<keyword evidence="2" id="KW-0694">RNA-binding</keyword>
<evidence type="ECO:0000256" key="1">
    <source>
        <dbReference type="ARBA" id="ARBA00008557"/>
    </source>
</evidence>
<dbReference type="AlphaFoldDB" id="A0A5N5SX23"/>
<dbReference type="EMBL" id="SEYY01020563">
    <property type="protein sequence ID" value="KAB7497220.1"/>
    <property type="molecule type" value="Genomic_DNA"/>
</dbReference>
<gene>
    <name evidence="4" type="ORF">Anas_03594</name>
</gene>
<dbReference type="InterPro" id="IPR035979">
    <property type="entry name" value="RBD_domain_sf"/>
</dbReference>
<dbReference type="SUPFAM" id="SSF54928">
    <property type="entry name" value="RNA-binding domain, RBD"/>
    <property type="match status" value="1"/>
</dbReference>
<dbReference type="PROSITE" id="PS51309">
    <property type="entry name" value="PABC"/>
    <property type="match status" value="1"/>
</dbReference>
<dbReference type="Pfam" id="PF00658">
    <property type="entry name" value="MLLE"/>
    <property type="match status" value="1"/>
</dbReference>
<dbReference type="InterPro" id="IPR002004">
    <property type="entry name" value="PABP_HYD_C"/>
</dbReference>
<accession>A0A5N5SX23</accession>
<feature type="domain" description="PABC" evidence="3">
    <location>
        <begin position="130"/>
        <end position="209"/>
    </location>
</feature>
<dbReference type="Gene3D" id="1.10.1900.10">
    <property type="entry name" value="c-terminal domain of poly(a) binding protein"/>
    <property type="match status" value="1"/>
</dbReference>